<dbReference type="InterPro" id="IPR019734">
    <property type="entry name" value="TPR_rpt"/>
</dbReference>
<dbReference type="SUPFAM" id="SSF48452">
    <property type="entry name" value="TPR-like"/>
    <property type="match status" value="1"/>
</dbReference>
<name>A0A7Z7B1Z4_9BURK</name>
<keyword evidence="3" id="KW-1185">Reference proteome</keyword>
<evidence type="ECO:0000313" key="3">
    <source>
        <dbReference type="Proteomes" id="UP000198900"/>
    </source>
</evidence>
<dbReference type="EMBL" id="FNDI01000003">
    <property type="protein sequence ID" value="SDH23873.1"/>
    <property type="molecule type" value="Genomic_DNA"/>
</dbReference>
<dbReference type="Proteomes" id="UP000198900">
    <property type="component" value="Unassembled WGS sequence"/>
</dbReference>
<sequence length="543" mass="59014">MHAALHCHGRTRHSEHNMKNIVSRAFCTFAVLGLSACAHQPTPPASGASAVTPVTKAAEAWSRLPPDVLVACRGVLISTGAGRFNEAVDLSRQCLASQSLTVEMRAAMLLQLAVVETIRKQPAAALDAEEAGVALTPAPADLQLLMLAQLYVANLRYKEALDTLDRTRAAHEPKQDLNNILGTPYYVARGRALGGLGRHQEAIDAATQGITIQCASAEAYRLRAAEREAVGDAEGARADYVAFARWATDPTIDETTRAKLAALKIDPASERRHPFGSDNPLRDLSAHALSTAQLSLKAATTQQQKAKAYSDISAYLDNSNRHQEALKAIDQAIALAPDDIAFRQSKITTLVALNRLDDAISQATPLVAKMQGELVGAADAKAVYGRYNELTVSLAWAYILKQDWAKGIELLADNAQGAAPFDQDYLASTYLYVRVRSGGSAPANAYFDDYIRRNAQPIPGNYRRWLLLYMQGRVPIDMVYAQAVTIPVPEMLENALAETWFMAAAYERYVKHDDAAARAYVGRINDLQPYGTNEWGLVTRGAV</sequence>
<reference evidence="2" key="1">
    <citation type="submission" date="2016-10" db="EMBL/GenBank/DDBJ databases">
        <authorList>
            <person name="Varghese N."/>
            <person name="Submissions S."/>
        </authorList>
    </citation>
    <scope>NUCLEOTIDE SEQUENCE [LARGE SCALE GENOMIC DNA]</scope>
    <source>
        <strain evidence="2">YR281</strain>
    </source>
</reference>
<dbReference type="Gene3D" id="1.25.40.10">
    <property type="entry name" value="Tetratricopeptide repeat domain"/>
    <property type="match status" value="2"/>
</dbReference>
<evidence type="ECO:0000313" key="2">
    <source>
        <dbReference type="EMBL" id="SDH23873.1"/>
    </source>
</evidence>
<dbReference type="SMART" id="SM00028">
    <property type="entry name" value="TPR"/>
    <property type="match status" value="2"/>
</dbReference>
<dbReference type="PROSITE" id="PS50005">
    <property type="entry name" value="TPR"/>
    <property type="match status" value="1"/>
</dbReference>
<dbReference type="AlphaFoldDB" id="A0A7Z7B1Z4"/>
<feature type="repeat" description="TPR" evidence="1">
    <location>
        <begin position="306"/>
        <end position="339"/>
    </location>
</feature>
<evidence type="ECO:0008006" key="4">
    <source>
        <dbReference type="Google" id="ProtNLM"/>
    </source>
</evidence>
<evidence type="ECO:0000256" key="1">
    <source>
        <dbReference type="PROSITE-ProRule" id="PRU00339"/>
    </source>
</evidence>
<accession>A0A7Z7B1Z4</accession>
<gene>
    <name evidence="2" type="ORF">SAMN04487926_10315</name>
</gene>
<proteinExistence type="predicted"/>
<comment type="caution">
    <text evidence="2">The sequence shown here is derived from an EMBL/GenBank/DDBJ whole genome shotgun (WGS) entry which is preliminary data.</text>
</comment>
<keyword evidence="1" id="KW-0802">TPR repeat</keyword>
<dbReference type="InterPro" id="IPR011990">
    <property type="entry name" value="TPR-like_helical_dom_sf"/>
</dbReference>
<protein>
    <recommendedName>
        <fullName evidence="4">Tetratricopeptide repeat protein</fullName>
    </recommendedName>
</protein>
<organism evidence="2 3">
    <name type="scientific">Paraburkholderia steynii</name>
    <dbReference type="NCBI Taxonomy" id="1245441"/>
    <lineage>
        <taxon>Bacteria</taxon>
        <taxon>Pseudomonadati</taxon>
        <taxon>Pseudomonadota</taxon>
        <taxon>Betaproteobacteria</taxon>
        <taxon>Burkholderiales</taxon>
        <taxon>Burkholderiaceae</taxon>
        <taxon>Paraburkholderia</taxon>
    </lineage>
</organism>